<feature type="domain" description="Putative zinc-finger" evidence="1">
    <location>
        <begin position="10"/>
        <end position="37"/>
    </location>
</feature>
<organism evidence="2 3">
    <name type="scientific">Candidatus Coprenecus stercoravium</name>
    <dbReference type="NCBI Taxonomy" id="2840735"/>
    <lineage>
        <taxon>Bacteria</taxon>
        <taxon>Pseudomonadati</taxon>
        <taxon>Bacteroidota</taxon>
        <taxon>Bacteroidia</taxon>
        <taxon>Bacteroidales</taxon>
        <taxon>Rikenellaceae</taxon>
        <taxon>Rikenellaceae incertae sedis</taxon>
        <taxon>Candidatus Coprenecus</taxon>
    </lineage>
</organism>
<reference evidence="2" key="2">
    <citation type="submission" date="2021-04" db="EMBL/GenBank/DDBJ databases">
        <authorList>
            <person name="Gilroy R."/>
        </authorList>
    </citation>
    <scope>NUCLEOTIDE SEQUENCE</scope>
    <source>
        <strain evidence="2">Gambia16-554</strain>
    </source>
</reference>
<dbReference type="Pfam" id="PF13490">
    <property type="entry name" value="zf-HC2"/>
    <property type="match status" value="1"/>
</dbReference>
<comment type="caution">
    <text evidence="2">The sequence shown here is derived from an EMBL/GenBank/DDBJ whole genome shotgun (WGS) entry which is preliminary data.</text>
</comment>
<reference evidence="2" key="1">
    <citation type="journal article" date="2021" name="PeerJ">
        <title>Extensive microbial diversity within the chicken gut microbiome revealed by metagenomics and culture.</title>
        <authorList>
            <person name="Gilroy R."/>
            <person name="Ravi A."/>
            <person name="Getino M."/>
            <person name="Pursley I."/>
            <person name="Horton D.L."/>
            <person name="Alikhan N.F."/>
            <person name="Baker D."/>
            <person name="Gharbi K."/>
            <person name="Hall N."/>
            <person name="Watson M."/>
            <person name="Adriaenssens E.M."/>
            <person name="Foster-Nyarko E."/>
            <person name="Jarju S."/>
            <person name="Secka A."/>
            <person name="Antonio M."/>
            <person name="Oren A."/>
            <person name="Chaudhuri R.R."/>
            <person name="La Ragione R."/>
            <person name="Hildebrand F."/>
            <person name="Pallen M.J."/>
        </authorList>
    </citation>
    <scope>NUCLEOTIDE SEQUENCE</scope>
    <source>
        <strain evidence="2">Gambia16-554</strain>
    </source>
</reference>
<dbReference type="AlphaFoldDB" id="A0A9D2KAZ1"/>
<dbReference type="EMBL" id="DXAW01000088">
    <property type="protein sequence ID" value="HIZ85777.1"/>
    <property type="molecule type" value="Genomic_DNA"/>
</dbReference>
<dbReference type="InterPro" id="IPR027383">
    <property type="entry name" value="Znf_put"/>
</dbReference>
<protein>
    <submittedName>
        <fullName evidence="2">Zf-HC2 domain-containing protein</fullName>
    </submittedName>
</protein>
<dbReference type="Proteomes" id="UP000824115">
    <property type="component" value="Unassembled WGS sequence"/>
</dbReference>
<evidence type="ECO:0000313" key="2">
    <source>
        <dbReference type="EMBL" id="HIZ85777.1"/>
    </source>
</evidence>
<sequence length="135" mass="15734">MSRHIDIETLSKYFLNQLSREEETAVQEHLRSCPECAGKLASMRRLRREFFEDAEKKPSVMFRIVHSGWTKAAAAVILLAGIGFFTAETVRNRESIFEQNRINGAEQQDNVLAVDTFDREDSVYYREKYGEDFKF</sequence>
<accession>A0A9D2KAZ1</accession>
<evidence type="ECO:0000313" key="3">
    <source>
        <dbReference type="Proteomes" id="UP000824115"/>
    </source>
</evidence>
<dbReference type="InterPro" id="IPR041916">
    <property type="entry name" value="Anti_sigma_zinc_sf"/>
</dbReference>
<name>A0A9D2KAZ1_9BACT</name>
<dbReference type="Gene3D" id="1.10.10.1320">
    <property type="entry name" value="Anti-sigma factor, zinc-finger domain"/>
    <property type="match status" value="1"/>
</dbReference>
<evidence type="ECO:0000259" key="1">
    <source>
        <dbReference type="Pfam" id="PF13490"/>
    </source>
</evidence>
<proteinExistence type="predicted"/>
<gene>
    <name evidence="2" type="ORF">IAC04_04735</name>
</gene>